<dbReference type="InterPro" id="IPR007110">
    <property type="entry name" value="Ig-like_dom"/>
</dbReference>
<evidence type="ECO:0000313" key="4">
    <source>
        <dbReference type="WBParaSite" id="SSLN_0000472901-mRNA-1"/>
    </source>
</evidence>
<dbReference type="WBParaSite" id="SSLN_0000472901-mRNA-1">
    <property type="protein sequence ID" value="SSLN_0000472901-mRNA-1"/>
    <property type="gene ID" value="SSLN_0000472901"/>
</dbReference>
<gene>
    <name evidence="2" type="ORF">SSLN_LOCUS4574</name>
</gene>
<reference evidence="2 3" key="2">
    <citation type="submission" date="2018-11" db="EMBL/GenBank/DDBJ databases">
        <authorList>
            <consortium name="Pathogen Informatics"/>
        </authorList>
    </citation>
    <scope>NUCLEOTIDE SEQUENCE [LARGE SCALE GENOMIC DNA]</scope>
    <source>
        <strain evidence="2 3">NST_G2</strain>
    </source>
</reference>
<proteinExistence type="predicted"/>
<feature type="domain" description="Ig-like" evidence="1">
    <location>
        <begin position="112"/>
        <end position="197"/>
    </location>
</feature>
<organism evidence="4">
    <name type="scientific">Schistocephalus solidus</name>
    <name type="common">Tapeworm</name>
    <dbReference type="NCBI Taxonomy" id="70667"/>
    <lineage>
        <taxon>Eukaryota</taxon>
        <taxon>Metazoa</taxon>
        <taxon>Spiralia</taxon>
        <taxon>Lophotrochozoa</taxon>
        <taxon>Platyhelminthes</taxon>
        <taxon>Cestoda</taxon>
        <taxon>Eucestoda</taxon>
        <taxon>Diphyllobothriidea</taxon>
        <taxon>Diphyllobothriidae</taxon>
        <taxon>Schistocephalus</taxon>
    </lineage>
</organism>
<dbReference type="InterPro" id="IPR013106">
    <property type="entry name" value="Ig_V-set"/>
</dbReference>
<dbReference type="InterPro" id="IPR036179">
    <property type="entry name" value="Ig-like_dom_sf"/>
</dbReference>
<protein>
    <submittedName>
        <fullName evidence="4">Ig-like domain-containing protein</fullName>
    </submittedName>
</protein>
<dbReference type="OrthoDB" id="10028801at2759"/>
<dbReference type="Proteomes" id="UP000275846">
    <property type="component" value="Unassembled WGS sequence"/>
</dbReference>
<dbReference type="Gene3D" id="2.60.40.10">
    <property type="entry name" value="Immunoglobulins"/>
    <property type="match status" value="1"/>
</dbReference>
<dbReference type="PANTHER" id="PTHR45889:SF8">
    <property type="entry name" value="IG-LIKE DOMAIN-CONTAINING PROTEIN"/>
    <property type="match status" value="1"/>
</dbReference>
<dbReference type="PANTHER" id="PTHR45889">
    <property type="entry name" value="IG-LIKE DOMAIN-CONTAINING PROTEIN"/>
    <property type="match status" value="1"/>
</dbReference>
<dbReference type="AlphaFoldDB" id="A0A183SK26"/>
<dbReference type="STRING" id="70667.A0A183SK26"/>
<evidence type="ECO:0000313" key="2">
    <source>
        <dbReference type="EMBL" id="VDL90959.1"/>
    </source>
</evidence>
<sequence length="278" mass="31307">MQLLLAAFESASKGPLKATYRRRLWSILLQVIVHRKVARACEFTPPIVCFSLYSNLLESVILIPVASCLVIIARLANAARVSQSQLCTEEEMAKGTQCMKVLPEANYSYPRGYTVDMLCVIANQHGKVQWRAKAVLLGYDRSLIGGPRFSMFGDPSKGEHNLRISNISEEDAGEYECQVTPVENLEQPLLRRRTYLTVLVIPSHPEMKVNDLPLPKDELIISQPDPDPRVEVACYARNGVPPPNFIWLLNDMNLNELANTSNMPEYSKPKHFNLNRQG</sequence>
<dbReference type="PROSITE" id="PS50835">
    <property type="entry name" value="IG_LIKE"/>
    <property type="match status" value="1"/>
</dbReference>
<accession>A0A183SK26</accession>
<keyword evidence="3" id="KW-1185">Reference proteome</keyword>
<dbReference type="EMBL" id="UYSU01032916">
    <property type="protein sequence ID" value="VDL90959.1"/>
    <property type="molecule type" value="Genomic_DNA"/>
</dbReference>
<evidence type="ECO:0000313" key="3">
    <source>
        <dbReference type="Proteomes" id="UP000275846"/>
    </source>
</evidence>
<dbReference type="SUPFAM" id="SSF48726">
    <property type="entry name" value="Immunoglobulin"/>
    <property type="match status" value="1"/>
</dbReference>
<evidence type="ECO:0000259" key="1">
    <source>
        <dbReference type="PROSITE" id="PS50835"/>
    </source>
</evidence>
<dbReference type="Pfam" id="PF07686">
    <property type="entry name" value="V-set"/>
    <property type="match status" value="1"/>
</dbReference>
<dbReference type="InterPro" id="IPR003599">
    <property type="entry name" value="Ig_sub"/>
</dbReference>
<reference evidence="4" key="1">
    <citation type="submission" date="2016-06" db="UniProtKB">
        <authorList>
            <consortium name="WormBaseParasite"/>
        </authorList>
    </citation>
    <scope>IDENTIFICATION</scope>
</reference>
<name>A0A183SK26_SCHSO</name>
<dbReference type="InterPro" id="IPR013783">
    <property type="entry name" value="Ig-like_fold"/>
</dbReference>
<dbReference type="SMART" id="SM00409">
    <property type="entry name" value="IG"/>
    <property type="match status" value="1"/>
</dbReference>